<dbReference type="RefSeq" id="WP_205361024.1">
    <property type="nucleotide sequence ID" value="NZ_JADKYB010000019.1"/>
</dbReference>
<proteinExistence type="predicted"/>
<gene>
    <name evidence="1" type="ORF">ITX44_30070</name>
</gene>
<comment type="caution">
    <text evidence="1">The sequence shown here is derived from an EMBL/GenBank/DDBJ whole genome shotgun (WGS) entry which is preliminary data.</text>
</comment>
<accession>A0ABS2TZG6</accession>
<reference evidence="1 2" key="1">
    <citation type="submission" date="2021-01" db="EMBL/GenBank/DDBJ databases">
        <title>Streptomyces acididurans sp. nov., isolated from a peat swamp forest soil.</title>
        <authorList>
            <person name="Chantavorakit T."/>
            <person name="Duangmal K."/>
        </authorList>
    </citation>
    <scope>NUCLEOTIDE SEQUENCE [LARGE SCALE GENOMIC DNA]</scope>
    <source>
        <strain evidence="1 2">KK5PA1</strain>
    </source>
</reference>
<dbReference type="EMBL" id="JADKYB010000019">
    <property type="protein sequence ID" value="MBM9508727.1"/>
    <property type="molecule type" value="Genomic_DNA"/>
</dbReference>
<dbReference type="Proteomes" id="UP000749040">
    <property type="component" value="Unassembled WGS sequence"/>
</dbReference>
<organism evidence="1 2">
    <name type="scientific">Actinacidiphila acididurans</name>
    <dbReference type="NCBI Taxonomy" id="2784346"/>
    <lineage>
        <taxon>Bacteria</taxon>
        <taxon>Bacillati</taxon>
        <taxon>Actinomycetota</taxon>
        <taxon>Actinomycetes</taxon>
        <taxon>Kitasatosporales</taxon>
        <taxon>Streptomycetaceae</taxon>
        <taxon>Actinacidiphila</taxon>
    </lineage>
</organism>
<keyword evidence="2" id="KW-1185">Reference proteome</keyword>
<evidence type="ECO:0000313" key="1">
    <source>
        <dbReference type="EMBL" id="MBM9508727.1"/>
    </source>
</evidence>
<sequence>MTTTKARTWTVTTTSGLTIRDHLPAWADNDPSREDVRPEHLDAALADVILEADAGGLVLPVAHGQDRAEQTAVLAVTIRCGP</sequence>
<evidence type="ECO:0000313" key="2">
    <source>
        <dbReference type="Proteomes" id="UP000749040"/>
    </source>
</evidence>
<protein>
    <submittedName>
        <fullName evidence="1">Uncharacterized protein</fullName>
    </submittedName>
</protein>
<name>A0ABS2TZG6_9ACTN</name>